<dbReference type="CDD" id="cd00030">
    <property type="entry name" value="C2"/>
    <property type="match status" value="1"/>
</dbReference>
<feature type="non-terminal residue" evidence="1">
    <location>
        <position position="73"/>
    </location>
</feature>
<name>A0A0L0F1M6_9EUKA</name>
<dbReference type="SUPFAM" id="SSF49562">
    <property type="entry name" value="C2 domain (Calcium/lipid-binding domain, CaLB)"/>
    <property type="match status" value="1"/>
</dbReference>
<evidence type="ECO:0000313" key="1">
    <source>
        <dbReference type="EMBL" id="KNC70053.1"/>
    </source>
</evidence>
<evidence type="ECO:0000313" key="2">
    <source>
        <dbReference type="Proteomes" id="UP000054560"/>
    </source>
</evidence>
<gene>
    <name evidence="1" type="ORF">SARC_17425</name>
</gene>
<dbReference type="InterPro" id="IPR035892">
    <property type="entry name" value="C2_domain_sf"/>
</dbReference>
<dbReference type="GeneID" id="25917929"/>
<dbReference type="AlphaFoldDB" id="A0A0L0F1M6"/>
<organism evidence="1 2">
    <name type="scientific">Sphaeroforma arctica JP610</name>
    <dbReference type="NCBI Taxonomy" id="667725"/>
    <lineage>
        <taxon>Eukaryota</taxon>
        <taxon>Ichthyosporea</taxon>
        <taxon>Ichthyophonida</taxon>
        <taxon>Sphaeroforma</taxon>
    </lineage>
</organism>
<sequence length="73" mass="8398">MYIGAGRNLKEHHSVGSKLGKKVFGMFRKDNEPTEKSANDSFVRVFLDDHKLLDSRTIENSNDPGWYQNFNIP</sequence>
<protein>
    <recommendedName>
        <fullName evidence="3">C2 domain-containing protein</fullName>
    </recommendedName>
</protein>
<dbReference type="RefSeq" id="XP_014143955.1">
    <property type="nucleotide sequence ID" value="XM_014288480.1"/>
</dbReference>
<dbReference type="Proteomes" id="UP000054560">
    <property type="component" value="Unassembled WGS sequence"/>
</dbReference>
<dbReference type="EMBL" id="KQ252298">
    <property type="protein sequence ID" value="KNC70053.1"/>
    <property type="molecule type" value="Genomic_DNA"/>
</dbReference>
<keyword evidence="2" id="KW-1185">Reference proteome</keyword>
<evidence type="ECO:0008006" key="3">
    <source>
        <dbReference type="Google" id="ProtNLM"/>
    </source>
</evidence>
<accession>A0A0L0F1M6</accession>
<proteinExistence type="predicted"/>
<reference evidence="1 2" key="1">
    <citation type="submission" date="2011-02" db="EMBL/GenBank/DDBJ databases">
        <title>The Genome Sequence of Sphaeroforma arctica JP610.</title>
        <authorList>
            <consortium name="The Broad Institute Genome Sequencing Platform"/>
            <person name="Russ C."/>
            <person name="Cuomo C."/>
            <person name="Young S.K."/>
            <person name="Zeng Q."/>
            <person name="Gargeya S."/>
            <person name="Alvarado L."/>
            <person name="Berlin A."/>
            <person name="Chapman S.B."/>
            <person name="Chen Z."/>
            <person name="Freedman E."/>
            <person name="Gellesch M."/>
            <person name="Goldberg J."/>
            <person name="Griggs A."/>
            <person name="Gujja S."/>
            <person name="Heilman E."/>
            <person name="Heiman D."/>
            <person name="Howarth C."/>
            <person name="Mehta T."/>
            <person name="Neiman D."/>
            <person name="Pearson M."/>
            <person name="Roberts A."/>
            <person name="Saif S."/>
            <person name="Shea T."/>
            <person name="Shenoy N."/>
            <person name="Sisk P."/>
            <person name="Stolte C."/>
            <person name="Sykes S."/>
            <person name="White J."/>
            <person name="Yandava C."/>
            <person name="Burger G."/>
            <person name="Gray M.W."/>
            <person name="Holland P.W.H."/>
            <person name="King N."/>
            <person name="Lang F.B.F."/>
            <person name="Roger A.J."/>
            <person name="Ruiz-Trillo I."/>
            <person name="Haas B."/>
            <person name="Nusbaum C."/>
            <person name="Birren B."/>
        </authorList>
    </citation>
    <scope>NUCLEOTIDE SEQUENCE [LARGE SCALE GENOMIC DNA]</scope>
    <source>
        <strain evidence="1 2">JP610</strain>
    </source>
</reference>